<feature type="domain" description="PPM-type phosphatase" evidence="15">
    <location>
        <begin position="39"/>
        <end position="431"/>
    </location>
</feature>
<dbReference type="EC" id="3.1.3.16" evidence="5"/>
<dbReference type="PANTHER" id="PTHR13832">
    <property type="entry name" value="PROTEIN PHOSPHATASE 2C"/>
    <property type="match status" value="1"/>
</dbReference>
<reference evidence="16" key="1">
    <citation type="submission" date="2023-07" db="EMBL/GenBank/DDBJ databases">
        <authorList>
            <consortium name="AG Swart"/>
            <person name="Singh M."/>
            <person name="Singh A."/>
            <person name="Seah K."/>
            <person name="Emmerich C."/>
        </authorList>
    </citation>
    <scope>NUCLEOTIDE SEQUENCE</scope>
    <source>
        <strain evidence="16">DP1</strain>
    </source>
</reference>
<keyword evidence="17" id="KW-1185">Reference proteome</keyword>
<dbReference type="PROSITE" id="PS51746">
    <property type="entry name" value="PPM_2"/>
    <property type="match status" value="1"/>
</dbReference>
<dbReference type="Pfam" id="PF00481">
    <property type="entry name" value="PP2C"/>
    <property type="match status" value="2"/>
</dbReference>
<comment type="cofactor">
    <cofactor evidence="1">
        <name>Mn(2+)</name>
        <dbReference type="ChEBI" id="CHEBI:29035"/>
    </cofactor>
</comment>
<accession>A0AAD1X643</accession>
<comment type="subcellular location">
    <subcellularLocation>
        <location evidence="3">Membrane</location>
    </subcellularLocation>
</comment>
<dbReference type="CDD" id="cd00143">
    <property type="entry name" value="PP2Cc"/>
    <property type="match status" value="1"/>
</dbReference>
<comment type="cofactor">
    <cofactor evidence="2">
        <name>Mg(2+)</name>
        <dbReference type="ChEBI" id="CHEBI:18420"/>
    </cofactor>
</comment>
<comment type="similarity">
    <text evidence="4">Belongs to the PP2C family.</text>
</comment>
<dbReference type="AlphaFoldDB" id="A0AAD1X643"/>
<name>A0AAD1X643_EUPCR</name>
<keyword evidence="9" id="KW-0904">Protein phosphatase</keyword>
<dbReference type="GO" id="GO:0016020">
    <property type="term" value="C:membrane"/>
    <property type="evidence" value="ECO:0007669"/>
    <property type="project" value="UniProtKB-SubCell"/>
</dbReference>
<comment type="caution">
    <text evidence="16">The sequence shown here is derived from an EMBL/GenBank/DDBJ whole genome shotgun (WGS) entry which is preliminary data.</text>
</comment>
<dbReference type="SUPFAM" id="SSF81606">
    <property type="entry name" value="PP2C-like"/>
    <property type="match status" value="1"/>
</dbReference>
<organism evidence="16 17">
    <name type="scientific">Euplotes crassus</name>
    <dbReference type="NCBI Taxonomy" id="5936"/>
    <lineage>
        <taxon>Eukaryota</taxon>
        <taxon>Sar</taxon>
        <taxon>Alveolata</taxon>
        <taxon>Ciliophora</taxon>
        <taxon>Intramacronucleata</taxon>
        <taxon>Spirotrichea</taxon>
        <taxon>Hypotrichia</taxon>
        <taxon>Euplotida</taxon>
        <taxon>Euplotidae</taxon>
        <taxon>Moneuplotes</taxon>
    </lineage>
</organism>
<evidence type="ECO:0000259" key="15">
    <source>
        <dbReference type="PROSITE" id="PS51746"/>
    </source>
</evidence>
<dbReference type="GO" id="GO:0046872">
    <property type="term" value="F:metal ion binding"/>
    <property type="evidence" value="ECO:0007669"/>
    <property type="project" value="UniProtKB-KW"/>
</dbReference>
<feature type="compositionally biased region" description="Acidic residues" evidence="14">
    <location>
        <begin position="214"/>
        <end position="229"/>
    </location>
</feature>
<keyword evidence="10" id="KW-0472">Membrane</keyword>
<sequence>MGSIDIKHHFFFGGQDFSNALSINHEGLLYEEDAISVKEFTVIEKQGRRPKMEDTYLIVDRFRNNPEEGLYCIFDGHSSDHISKYLANNFSTIFEICLNKTQEVIENIKNQKVKSEIYEIKQSIKEKREDDRHYWRKRFGLQDDSDNMDDEEELSESSSIRYNKEIKDIMERIFIKEDEIIINRSDLRNSKMRNNKDVKMEDIKRELKLYKHEDEEENNEESTQEEEEKSQDIHDLIDVTVCVEQKMDVIMTQTFEYINSKIINNLGKSSGSTAVVIYITKEEDKKVLYCANCGDSMAFLVNQTSIEDLCGFHHHTNLEEKKRIRTKNRDLNTNKEFDRVGDTISVTRAFGDRNFSKFGLICTPDVKRIELAKEHKFCIITSDGITDKVTTEDIYKISLKNEESLEICTKITNLAHRRGTTDNTTCCVLKPTISSC</sequence>
<evidence type="ECO:0000256" key="14">
    <source>
        <dbReference type="SAM" id="MobiDB-lite"/>
    </source>
</evidence>
<comment type="catalytic activity">
    <reaction evidence="12">
        <text>O-phospho-L-seryl-[protein] + H2O = L-seryl-[protein] + phosphate</text>
        <dbReference type="Rhea" id="RHEA:20629"/>
        <dbReference type="Rhea" id="RHEA-COMP:9863"/>
        <dbReference type="Rhea" id="RHEA-COMP:11604"/>
        <dbReference type="ChEBI" id="CHEBI:15377"/>
        <dbReference type="ChEBI" id="CHEBI:29999"/>
        <dbReference type="ChEBI" id="CHEBI:43474"/>
        <dbReference type="ChEBI" id="CHEBI:83421"/>
        <dbReference type="EC" id="3.1.3.16"/>
    </reaction>
</comment>
<gene>
    <name evidence="16" type="ORF">ECRASSUSDP1_LOCUS219</name>
</gene>
<proteinExistence type="inferred from homology"/>
<dbReference type="SMART" id="SM00332">
    <property type="entry name" value="PP2Cc"/>
    <property type="match status" value="1"/>
</dbReference>
<evidence type="ECO:0000256" key="7">
    <source>
        <dbReference type="ARBA" id="ARBA00022801"/>
    </source>
</evidence>
<evidence type="ECO:0000313" key="17">
    <source>
        <dbReference type="Proteomes" id="UP001295684"/>
    </source>
</evidence>
<feature type="region of interest" description="Disordered" evidence="14">
    <location>
        <begin position="209"/>
        <end position="231"/>
    </location>
</feature>
<evidence type="ECO:0000256" key="12">
    <source>
        <dbReference type="ARBA" id="ARBA00047761"/>
    </source>
</evidence>
<evidence type="ECO:0000256" key="9">
    <source>
        <dbReference type="ARBA" id="ARBA00022912"/>
    </source>
</evidence>
<dbReference type="PANTHER" id="PTHR13832:SF803">
    <property type="entry name" value="PROTEIN PHOSPHATASE 1G"/>
    <property type="match status" value="1"/>
</dbReference>
<evidence type="ECO:0000256" key="6">
    <source>
        <dbReference type="ARBA" id="ARBA00022723"/>
    </source>
</evidence>
<evidence type="ECO:0000256" key="8">
    <source>
        <dbReference type="ARBA" id="ARBA00022842"/>
    </source>
</evidence>
<dbReference type="Proteomes" id="UP001295684">
    <property type="component" value="Unassembled WGS sequence"/>
</dbReference>
<evidence type="ECO:0000313" key="16">
    <source>
        <dbReference type="EMBL" id="CAI2358935.1"/>
    </source>
</evidence>
<evidence type="ECO:0000256" key="10">
    <source>
        <dbReference type="ARBA" id="ARBA00023136"/>
    </source>
</evidence>
<evidence type="ECO:0000256" key="13">
    <source>
        <dbReference type="ARBA" id="ARBA00048336"/>
    </source>
</evidence>
<keyword evidence="6" id="KW-0479">Metal-binding</keyword>
<evidence type="ECO:0000256" key="2">
    <source>
        <dbReference type="ARBA" id="ARBA00001946"/>
    </source>
</evidence>
<comment type="catalytic activity">
    <reaction evidence="13">
        <text>O-phospho-L-threonyl-[protein] + H2O = L-threonyl-[protein] + phosphate</text>
        <dbReference type="Rhea" id="RHEA:47004"/>
        <dbReference type="Rhea" id="RHEA-COMP:11060"/>
        <dbReference type="Rhea" id="RHEA-COMP:11605"/>
        <dbReference type="ChEBI" id="CHEBI:15377"/>
        <dbReference type="ChEBI" id="CHEBI:30013"/>
        <dbReference type="ChEBI" id="CHEBI:43474"/>
        <dbReference type="ChEBI" id="CHEBI:61977"/>
        <dbReference type="EC" id="3.1.3.16"/>
    </reaction>
</comment>
<dbReference type="GO" id="GO:0004722">
    <property type="term" value="F:protein serine/threonine phosphatase activity"/>
    <property type="evidence" value="ECO:0007669"/>
    <property type="project" value="UniProtKB-EC"/>
</dbReference>
<evidence type="ECO:0000256" key="4">
    <source>
        <dbReference type="ARBA" id="ARBA00006702"/>
    </source>
</evidence>
<protein>
    <recommendedName>
        <fullName evidence="5">protein-serine/threonine phosphatase</fullName>
        <ecNumber evidence="5">3.1.3.16</ecNumber>
    </recommendedName>
</protein>
<dbReference type="Gene3D" id="3.60.40.10">
    <property type="entry name" value="PPM-type phosphatase domain"/>
    <property type="match status" value="2"/>
</dbReference>
<dbReference type="InterPro" id="IPR001932">
    <property type="entry name" value="PPM-type_phosphatase-like_dom"/>
</dbReference>
<evidence type="ECO:0000256" key="5">
    <source>
        <dbReference type="ARBA" id="ARBA00013081"/>
    </source>
</evidence>
<evidence type="ECO:0000256" key="1">
    <source>
        <dbReference type="ARBA" id="ARBA00001936"/>
    </source>
</evidence>
<evidence type="ECO:0000256" key="3">
    <source>
        <dbReference type="ARBA" id="ARBA00004370"/>
    </source>
</evidence>
<keyword evidence="11" id="KW-0464">Manganese</keyword>
<evidence type="ECO:0000256" key="11">
    <source>
        <dbReference type="ARBA" id="ARBA00023211"/>
    </source>
</evidence>
<dbReference type="InterPro" id="IPR036457">
    <property type="entry name" value="PPM-type-like_dom_sf"/>
</dbReference>
<keyword evidence="8" id="KW-0460">Magnesium</keyword>
<dbReference type="InterPro" id="IPR015655">
    <property type="entry name" value="PP2C"/>
</dbReference>
<keyword evidence="7" id="KW-0378">Hydrolase</keyword>
<dbReference type="EMBL" id="CAMPGE010000206">
    <property type="protein sequence ID" value="CAI2358935.1"/>
    <property type="molecule type" value="Genomic_DNA"/>
</dbReference>